<gene>
    <name evidence="2" type="ORF">BRO54_3566</name>
    <name evidence="3" type="ORF">RA955_09845</name>
</gene>
<feature type="region of interest" description="Disordered" evidence="1">
    <location>
        <begin position="29"/>
        <end position="51"/>
    </location>
</feature>
<feature type="compositionally biased region" description="Polar residues" evidence="1">
    <location>
        <begin position="34"/>
        <end position="45"/>
    </location>
</feature>
<dbReference type="Proteomes" id="UP001223761">
    <property type="component" value="Chromosome"/>
</dbReference>
<protein>
    <submittedName>
        <fullName evidence="2">Uncharacterized protein</fullName>
    </submittedName>
</protein>
<dbReference type="RefSeq" id="WP_074044703.1">
    <property type="nucleotide sequence ID" value="NZ_CP133076.1"/>
</dbReference>
<keyword evidence="5" id="KW-1185">Reference proteome</keyword>
<sequence>MKTNKWVKWVAGLGGVTLFTAFLQLVDSSEMDQQKTNSSPTATAEKNNETMRQREQELMSLDWNEGNWDVQYSNEVITLTPKGQSSGLPPSENRTRRS</sequence>
<reference evidence="4" key="2">
    <citation type="submission" date="2017-01" db="EMBL/GenBank/DDBJ databases">
        <title>Genome sequencing and annotation of Geobacillus sp. 1017, a Hydrocarbon-Oxidizing Thermophilic Bacterium Isolated from a Heavy Oil Reservoir (China).</title>
        <authorList>
            <person name="Kadnikov V.V."/>
            <person name="Mardanov A.V."/>
            <person name="Poltaraus A.B."/>
            <person name="Sokolova D.S."/>
            <person name="Semenova E.M."/>
            <person name="Ravin N.V."/>
            <person name="Tourova T.P."/>
            <person name="Nazina T.N."/>
        </authorList>
    </citation>
    <scope>NUCLEOTIDE SEQUENCE [LARGE SCALE GENOMIC DNA]</scope>
    <source>
        <strain evidence="4">1017</strain>
    </source>
</reference>
<evidence type="ECO:0000313" key="4">
    <source>
        <dbReference type="Proteomes" id="UP000186030"/>
    </source>
</evidence>
<organism evidence="2 4">
    <name type="scientific">Geobacillus proteiniphilus</name>
    <dbReference type="NCBI Taxonomy" id="860353"/>
    <lineage>
        <taxon>Bacteria</taxon>
        <taxon>Bacillati</taxon>
        <taxon>Bacillota</taxon>
        <taxon>Bacilli</taxon>
        <taxon>Bacillales</taxon>
        <taxon>Anoxybacillaceae</taxon>
        <taxon>Geobacillus</taxon>
    </lineage>
</organism>
<reference evidence="2" key="3">
    <citation type="journal article" date="2019" name="Int. J. Syst. Evol. Microbiol.">
        <title>Geobacillus proteiniphilus sp. nov., a thermophilic bacterium isolated from a high-temperature heavy oil reservoir in China.</title>
        <authorList>
            <person name="Semenova E.M."/>
            <person name="Sokolova D.S."/>
            <person name="Grouzdev D.S."/>
            <person name="Poltaraus A.B."/>
            <person name="Vinokurova N.G."/>
            <person name="Tourova T.P."/>
            <person name="Nazina T.N."/>
        </authorList>
    </citation>
    <scope>NUCLEOTIDE SEQUENCE</scope>
    <source>
        <strain evidence="2">1017</strain>
    </source>
</reference>
<name>A0A1Q5SL95_9BACL</name>
<evidence type="ECO:0000256" key="1">
    <source>
        <dbReference type="SAM" id="MobiDB-lite"/>
    </source>
</evidence>
<accession>A0A1Q5SL95</accession>
<feature type="compositionally biased region" description="Polar residues" evidence="1">
    <location>
        <begin position="79"/>
        <end position="88"/>
    </location>
</feature>
<dbReference type="AlphaFoldDB" id="A0A1Q5SL95"/>
<dbReference type="EMBL" id="CP133076">
    <property type="protein sequence ID" value="WMJ15150.1"/>
    <property type="molecule type" value="Genomic_DNA"/>
</dbReference>
<evidence type="ECO:0000313" key="3">
    <source>
        <dbReference type="EMBL" id="WMJ15150.1"/>
    </source>
</evidence>
<dbReference type="Proteomes" id="UP000186030">
    <property type="component" value="Unassembled WGS sequence"/>
</dbReference>
<feature type="region of interest" description="Disordered" evidence="1">
    <location>
        <begin position="79"/>
        <end position="98"/>
    </location>
</feature>
<dbReference type="EMBL" id="MQMG01000069">
    <property type="protein sequence ID" value="OKO88700.1"/>
    <property type="molecule type" value="Genomic_DNA"/>
</dbReference>
<evidence type="ECO:0000313" key="5">
    <source>
        <dbReference type="Proteomes" id="UP001223761"/>
    </source>
</evidence>
<proteinExistence type="predicted"/>
<reference evidence="2 4" key="1">
    <citation type="submission" date="2016-11" db="EMBL/GenBank/DDBJ databases">
        <authorList>
            <person name="Kadnikov V."/>
            <person name="Nazina T."/>
        </authorList>
    </citation>
    <scope>NUCLEOTIDE SEQUENCE [LARGE SCALE GENOMIC DNA]</scope>
    <source>
        <strain evidence="2 4">1017</strain>
    </source>
</reference>
<reference evidence="3 5" key="4">
    <citation type="submission" date="2023-08" db="EMBL/GenBank/DDBJ databases">
        <title>Genome sequencing of the thermostable Gram positive bacteria Geobacillus proteiniphilus strain T-6.</title>
        <authorList>
            <person name="Shulami S."/>
            <person name="Shoham Y."/>
        </authorList>
    </citation>
    <scope>NUCLEOTIDE SEQUENCE [LARGE SCALE GENOMIC DNA]</scope>
    <source>
        <strain evidence="3 5">T-6</strain>
    </source>
</reference>
<evidence type="ECO:0000313" key="2">
    <source>
        <dbReference type="EMBL" id="OKO88700.1"/>
    </source>
</evidence>